<dbReference type="SUPFAM" id="SSF49764">
    <property type="entry name" value="HSP20-like chaperones"/>
    <property type="match status" value="1"/>
</dbReference>
<dbReference type="CDD" id="cd06471">
    <property type="entry name" value="ACD_LpsHSP_like"/>
    <property type="match status" value="1"/>
</dbReference>
<comment type="caution">
    <text evidence="4">The sequence shown here is derived from an EMBL/GenBank/DDBJ whole genome shotgun (WGS) entry which is preliminary data.</text>
</comment>
<proteinExistence type="inferred from homology"/>
<sequence>MRGLLPFDGFFGDTALDHFFSDTPAAYKDYVSVPKVDIEDKKDFYEITCDMPGFTKDQIRISYENGILSLSAQKEEQTEEKDDDRHYIRRERSSSVFRRQFNVKGIKEDGIKAGLKDGILTITLPKLPQEIEKAPHRIQID</sequence>
<dbReference type="PROSITE" id="PS01031">
    <property type="entry name" value="SHSP"/>
    <property type="match status" value="1"/>
</dbReference>
<dbReference type="InterPro" id="IPR002068">
    <property type="entry name" value="A-crystallin/Hsp20_dom"/>
</dbReference>
<dbReference type="InterPro" id="IPR008978">
    <property type="entry name" value="HSP20-like_chaperone"/>
</dbReference>
<protein>
    <submittedName>
        <fullName evidence="4">Hsp20/alpha crystallin family protein</fullName>
    </submittedName>
</protein>
<dbReference type="Proteomes" id="UP000757890">
    <property type="component" value="Unassembled WGS sequence"/>
</dbReference>
<dbReference type="AlphaFoldDB" id="A0A930B7Y2"/>
<dbReference type="RefSeq" id="WP_276639346.1">
    <property type="nucleotide sequence ID" value="NZ_CATXWY010000001.1"/>
</dbReference>
<evidence type="ECO:0000313" key="4">
    <source>
        <dbReference type="EMBL" id="MBF1129204.1"/>
    </source>
</evidence>
<dbReference type="PANTHER" id="PTHR11527">
    <property type="entry name" value="HEAT-SHOCK PROTEIN 20 FAMILY MEMBER"/>
    <property type="match status" value="1"/>
</dbReference>
<evidence type="ECO:0000256" key="2">
    <source>
        <dbReference type="RuleBase" id="RU003616"/>
    </source>
</evidence>
<dbReference type="InterPro" id="IPR031107">
    <property type="entry name" value="Small_HSP"/>
</dbReference>
<reference evidence="4" key="1">
    <citation type="submission" date="2020-04" db="EMBL/GenBank/DDBJ databases">
        <title>Deep metagenomics examines the oral microbiome during advanced dental caries in children, revealing novel taxa and co-occurrences with host molecules.</title>
        <authorList>
            <person name="Baker J.L."/>
            <person name="Morton J.T."/>
            <person name="Dinis M."/>
            <person name="Alvarez R."/>
            <person name="Tran N.C."/>
            <person name="Knight R."/>
            <person name="Edlund A."/>
        </authorList>
    </citation>
    <scope>NUCLEOTIDE SEQUENCE</scope>
    <source>
        <strain evidence="4">JCVI_32_bin.14</strain>
    </source>
</reference>
<accession>A0A930B7Y2</accession>
<gene>
    <name evidence="4" type="ORF">HXL70_04055</name>
</gene>
<organism evidence="4 5">
    <name type="scientific">Dialister invisus</name>
    <dbReference type="NCBI Taxonomy" id="218538"/>
    <lineage>
        <taxon>Bacteria</taxon>
        <taxon>Bacillati</taxon>
        <taxon>Bacillota</taxon>
        <taxon>Negativicutes</taxon>
        <taxon>Veillonellales</taxon>
        <taxon>Veillonellaceae</taxon>
        <taxon>Dialister</taxon>
    </lineage>
</organism>
<evidence type="ECO:0000259" key="3">
    <source>
        <dbReference type="PROSITE" id="PS01031"/>
    </source>
</evidence>
<dbReference type="EMBL" id="JABZMK010000014">
    <property type="protein sequence ID" value="MBF1129204.1"/>
    <property type="molecule type" value="Genomic_DNA"/>
</dbReference>
<dbReference type="Pfam" id="PF00011">
    <property type="entry name" value="HSP20"/>
    <property type="match status" value="1"/>
</dbReference>
<feature type="domain" description="SHSP" evidence="3">
    <location>
        <begin position="27"/>
        <end position="141"/>
    </location>
</feature>
<evidence type="ECO:0000313" key="5">
    <source>
        <dbReference type="Proteomes" id="UP000757890"/>
    </source>
</evidence>
<evidence type="ECO:0000256" key="1">
    <source>
        <dbReference type="PROSITE-ProRule" id="PRU00285"/>
    </source>
</evidence>
<dbReference type="Gene3D" id="2.60.40.790">
    <property type="match status" value="1"/>
</dbReference>
<name>A0A930B7Y2_9FIRM</name>
<comment type="similarity">
    <text evidence="1 2">Belongs to the small heat shock protein (HSP20) family.</text>
</comment>